<organism evidence="1 2">
    <name type="scientific">Bacillus chungangensis</name>
    <dbReference type="NCBI Taxonomy" id="587633"/>
    <lineage>
        <taxon>Bacteria</taxon>
        <taxon>Bacillati</taxon>
        <taxon>Bacillota</taxon>
        <taxon>Bacilli</taxon>
        <taxon>Bacillales</taxon>
        <taxon>Bacillaceae</taxon>
        <taxon>Bacillus</taxon>
    </lineage>
</organism>
<evidence type="ECO:0008006" key="3">
    <source>
        <dbReference type="Google" id="ProtNLM"/>
    </source>
</evidence>
<keyword evidence="2" id="KW-1185">Reference proteome</keyword>
<dbReference type="RefSeq" id="WP_307232986.1">
    <property type="nucleotide sequence ID" value="NZ_JAUSTT010000039.1"/>
</dbReference>
<evidence type="ECO:0000313" key="2">
    <source>
        <dbReference type="Proteomes" id="UP001223586"/>
    </source>
</evidence>
<sequence>MKRKVVNNTLDVELYKKIKVLAVELDENANELIEESIELVLKKYGKAL</sequence>
<evidence type="ECO:0000313" key="1">
    <source>
        <dbReference type="EMBL" id="MDQ0178292.1"/>
    </source>
</evidence>
<accession>A0ABT9WZK1</accession>
<protein>
    <recommendedName>
        <fullName evidence="3">Sporulation histidine kinase inhibitor Sda</fullName>
    </recommendedName>
</protein>
<dbReference type="Proteomes" id="UP001223586">
    <property type="component" value="Unassembled WGS sequence"/>
</dbReference>
<name>A0ABT9WZK1_9BACI</name>
<reference evidence="1 2" key="1">
    <citation type="submission" date="2023-07" db="EMBL/GenBank/DDBJ databases">
        <title>Genomic Encyclopedia of Type Strains, Phase IV (KMG-IV): sequencing the most valuable type-strain genomes for metagenomic binning, comparative biology and taxonomic classification.</title>
        <authorList>
            <person name="Goeker M."/>
        </authorList>
    </citation>
    <scope>NUCLEOTIDE SEQUENCE [LARGE SCALE GENOMIC DNA]</scope>
    <source>
        <strain evidence="1 2">DSM 23837</strain>
    </source>
</reference>
<gene>
    <name evidence="1" type="ORF">J2S08_004196</name>
</gene>
<proteinExistence type="predicted"/>
<comment type="caution">
    <text evidence="1">The sequence shown here is derived from an EMBL/GenBank/DDBJ whole genome shotgun (WGS) entry which is preliminary data.</text>
</comment>
<dbReference type="InterPro" id="IPR013321">
    <property type="entry name" value="Arc_rbn_hlx_hlx"/>
</dbReference>
<dbReference type="EMBL" id="JAUSTT010000039">
    <property type="protein sequence ID" value="MDQ0178292.1"/>
    <property type="molecule type" value="Genomic_DNA"/>
</dbReference>
<dbReference type="Gene3D" id="1.10.1220.10">
    <property type="entry name" value="Met repressor-like"/>
    <property type="match status" value="1"/>
</dbReference>